<protein>
    <submittedName>
        <fullName evidence="8">MFS transporter</fullName>
    </submittedName>
</protein>
<evidence type="ECO:0000256" key="4">
    <source>
        <dbReference type="ARBA" id="ARBA00023136"/>
    </source>
</evidence>
<evidence type="ECO:0000256" key="2">
    <source>
        <dbReference type="ARBA" id="ARBA00022692"/>
    </source>
</evidence>
<feature type="transmembrane region" description="Helical" evidence="6">
    <location>
        <begin position="330"/>
        <end position="349"/>
    </location>
</feature>
<dbReference type="InterPro" id="IPR011701">
    <property type="entry name" value="MFS"/>
</dbReference>
<organism evidence="8 9">
    <name type="scientific">Nocardiopsis tropica</name>
    <dbReference type="NCBI Taxonomy" id="109330"/>
    <lineage>
        <taxon>Bacteria</taxon>
        <taxon>Bacillati</taxon>
        <taxon>Actinomycetota</taxon>
        <taxon>Actinomycetes</taxon>
        <taxon>Streptosporangiales</taxon>
        <taxon>Nocardiopsidaceae</taxon>
        <taxon>Nocardiopsis</taxon>
    </lineage>
</organism>
<dbReference type="PROSITE" id="PS50850">
    <property type="entry name" value="MFS"/>
    <property type="match status" value="1"/>
</dbReference>
<evidence type="ECO:0000313" key="8">
    <source>
        <dbReference type="EMBL" id="MEE2049475.1"/>
    </source>
</evidence>
<keyword evidence="2 6" id="KW-0812">Transmembrane</keyword>
<keyword evidence="3 6" id="KW-1133">Transmembrane helix</keyword>
<dbReference type="PANTHER" id="PTHR11360">
    <property type="entry name" value="MONOCARBOXYLATE TRANSPORTER"/>
    <property type="match status" value="1"/>
</dbReference>
<comment type="caution">
    <text evidence="8">The sequence shown here is derived from an EMBL/GenBank/DDBJ whole genome shotgun (WGS) entry which is preliminary data.</text>
</comment>
<dbReference type="SUPFAM" id="SSF103473">
    <property type="entry name" value="MFS general substrate transporter"/>
    <property type="match status" value="1"/>
</dbReference>
<dbReference type="Gene3D" id="1.20.1250.20">
    <property type="entry name" value="MFS general substrate transporter like domains"/>
    <property type="match status" value="2"/>
</dbReference>
<sequence length="468" mass="46397">MRSPHSPEHPPPSVPDREEVRDWRGRRYSVGPPARTLTGVPRSVVLVRALVAAAAVGVLQFGYGAAVPTLVAAHGWSPAAALLPFLVWTLVQGACAPALHRLGKRRELRAGALIQTGALLCAAALVVLGASSGLTAAVLGYGVLGGAGAGLVYHSCTDLVGGWFPDRRTVRSGAVGGAFALGSVPLLPAIAAGTAPASLPWACASLAALVLVLGVAGGAGQRFAPPRWWPPGASDPRAVALRRGADPPPATDFTHAQAWTAGGSLPLLHAVVALSGAGGLFVLAALPMLLLEGGHPPTAVAPAIAAFAAGSGLGRLAAGAAAERAGRRRILALALGAAALALTGLAASASAGPPAAAVLLALAAGAGTGSCYPLTRAITEGHFGSRWTAGIHGLVYSSKAVGGLVGVGGAALLLATAPPAAWPTGLVGAGALCAVAALLAALLRRPLPVRTTPAAHRVWTPPRRRAPM</sequence>
<feature type="domain" description="Major facilitator superfamily (MFS) profile" evidence="7">
    <location>
        <begin position="264"/>
        <end position="468"/>
    </location>
</feature>
<evidence type="ECO:0000256" key="5">
    <source>
        <dbReference type="SAM" id="MobiDB-lite"/>
    </source>
</evidence>
<feature type="transmembrane region" description="Helical" evidence="6">
    <location>
        <begin position="75"/>
        <end position="96"/>
    </location>
</feature>
<feature type="region of interest" description="Disordered" evidence="5">
    <location>
        <begin position="1"/>
        <end position="21"/>
    </location>
</feature>
<feature type="transmembrane region" description="Helical" evidence="6">
    <location>
        <begin position="108"/>
        <end position="128"/>
    </location>
</feature>
<dbReference type="InterPro" id="IPR020846">
    <property type="entry name" value="MFS_dom"/>
</dbReference>
<evidence type="ECO:0000259" key="7">
    <source>
        <dbReference type="PROSITE" id="PS50850"/>
    </source>
</evidence>
<name>A0ABU7KJK8_9ACTN</name>
<accession>A0ABU7KJK8</accession>
<dbReference type="Pfam" id="PF07690">
    <property type="entry name" value="MFS_1"/>
    <property type="match status" value="1"/>
</dbReference>
<evidence type="ECO:0000256" key="3">
    <source>
        <dbReference type="ARBA" id="ARBA00022989"/>
    </source>
</evidence>
<dbReference type="PROSITE" id="PS00216">
    <property type="entry name" value="SUGAR_TRANSPORT_1"/>
    <property type="match status" value="1"/>
</dbReference>
<proteinExistence type="predicted"/>
<feature type="transmembrane region" description="Helical" evidence="6">
    <location>
        <begin position="267"/>
        <end position="287"/>
    </location>
</feature>
<dbReference type="InterPro" id="IPR050327">
    <property type="entry name" value="Proton-linked_MCT"/>
</dbReference>
<feature type="transmembrane region" description="Helical" evidence="6">
    <location>
        <begin position="134"/>
        <end position="153"/>
    </location>
</feature>
<feature type="transmembrane region" description="Helical" evidence="6">
    <location>
        <begin position="174"/>
        <end position="193"/>
    </location>
</feature>
<evidence type="ECO:0000313" key="9">
    <source>
        <dbReference type="Proteomes" id="UP001348641"/>
    </source>
</evidence>
<reference evidence="8 9" key="1">
    <citation type="submission" date="2023-07" db="EMBL/GenBank/DDBJ databases">
        <authorList>
            <person name="Girao M."/>
            <person name="Carvalho M.F."/>
        </authorList>
    </citation>
    <scope>NUCLEOTIDE SEQUENCE [LARGE SCALE GENOMIC DNA]</scope>
    <source>
        <strain evidence="8 9">66/93</strain>
    </source>
</reference>
<keyword evidence="4 6" id="KW-0472">Membrane</keyword>
<dbReference type="InterPro" id="IPR036259">
    <property type="entry name" value="MFS_trans_sf"/>
</dbReference>
<feature type="transmembrane region" description="Helical" evidence="6">
    <location>
        <begin position="199"/>
        <end position="219"/>
    </location>
</feature>
<gene>
    <name evidence="8" type="ORF">Q8A49_03095</name>
</gene>
<feature type="transmembrane region" description="Helical" evidence="6">
    <location>
        <begin position="421"/>
        <end position="443"/>
    </location>
</feature>
<evidence type="ECO:0000256" key="6">
    <source>
        <dbReference type="SAM" id="Phobius"/>
    </source>
</evidence>
<comment type="subcellular location">
    <subcellularLocation>
        <location evidence="1">Cell membrane</location>
        <topology evidence="1">Multi-pass membrane protein</topology>
    </subcellularLocation>
</comment>
<dbReference type="InterPro" id="IPR005829">
    <property type="entry name" value="Sugar_transporter_CS"/>
</dbReference>
<feature type="transmembrane region" description="Helical" evidence="6">
    <location>
        <begin position="355"/>
        <end position="374"/>
    </location>
</feature>
<dbReference type="PANTHER" id="PTHR11360:SF304">
    <property type="entry name" value="MFS DOMAIN-CONTAINING PROTEIN"/>
    <property type="match status" value="1"/>
</dbReference>
<dbReference type="EMBL" id="JAUUCC010000004">
    <property type="protein sequence ID" value="MEE2049475.1"/>
    <property type="molecule type" value="Genomic_DNA"/>
</dbReference>
<feature type="transmembrane region" description="Helical" evidence="6">
    <location>
        <begin position="45"/>
        <end position="63"/>
    </location>
</feature>
<feature type="transmembrane region" description="Helical" evidence="6">
    <location>
        <begin position="394"/>
        <end position="415"/>
    </location>
</feature>
<evidence type="ECO:0000256" key="1">
    <source>
        <dbReference type="ARBA" id="ARBA00004651"/>
    </source>
</evidence>
<dbReference type="Proteomes" id="UP001348641">
    <property type="component" value="Unassembled WGS sequence"/>
</dbReference>
<feature type="transmembrane region" description="Helical" evidence="6">
    <location>
        <begin position="299"/>
        <end position="318"/>
    </location>
</feature>
<dbReference type="RefSeq" id="WP_330156744.1">
    <property type="nucleotide sequence ID" value="NZ_BAAAJA010000018.1"/>
</dbReference>